<evidence type="ECO:0000313" key="7">
    <source>
        <dbReference type="Proteomes" id="UP000007800"/>
    </source>
</evidence>
<keyword evidence="1" id="KW-0378">Hydrolase</keyword>
<dbReference type="Proteomes" id="UP000007800">
    <property type="component" value="Unassembled WGS sequence"/>
</dbReference>
<keyword evidence="2" id="KW-0862">Zinc</keyword>
<dbReference type="GO" id="GO:0008270">
    <property type="term" value="F:zinc ion binding"/>
    <property type="evidence" value="ECO:0007669"/>
    <property type="project" value="UniProtKB-KW"/>
</dbReference>
<keyword evidence="7" id="KW-1185">Reference proteome</keyword>
<dbReference type="SUPFAM" id="SSF50630">
    <property type="entry name" value="Acid proteases"/>
    <property type="match status" value="1"/>
</dbReference>
<dbReference type="InterPro" id="IPR001878">
    <property type="entry name" value="Znf_CCHC"/>
</dbReference>
<dbReference type="GO" id="GO:0004190">
    <property type="term" value="F:aspartic-type endopeptidase activity"/>
    <property type="evidence" value="ECO:0007669"/>
    <property type="project" value="InterPro"/>
</dbReference>
<feature type="region of interest" description="Disordered" evidence="3">
    <location>
        <begin position="86"/>
        <end position="106"/>
    </location>
</feature>
<evidence type="ECO:0000256" key="2">
    <source>
        <dbReference type="PROSITE-ProRule" id="PRU00047"/>
    </source>
</evidence>
<proteinExistence type="predicted"/>
<keyword evidence="2" id="KW-0479">Metal-binding</keyword>
<dbReference type="GeneID" id="9051730"/>
<evidence type="ECO:0000256" key="3">
    <source>
        <dbReference type="SAM" id="MobiDB-lite"/>
    </source>
</evidence>
<dbReference type="EMBL" id="GG682469">
    <property type="protein sequence ID" value="EER03064.1"/>
    <property type="molecule type" value="Genomic_DNA"/>
</dbReference>
<dbReference type="InParanoid" id="C5LJP7"/>
<evidence type="ECO:0000313" key="6">
    <source>
        <dbReference type="EMBL" id="EER03064.1"/>
    </source>
</evidence>
<dbReference type="CDD" id="cd00303">
    <property type="entry name" value="retropepsin_like"/>
    <property type="match status" value="1"/>
</dbReference>
<protein>
    <recommendedName>
        <fullName evidence="8">CCHC-type domain-containing protein</fullName>
    </recommendedName>
</protein>
<dbReference type="InterPro" id="IPR001995">
    <property type="entry name" value="Peptidase_A2_cat"/>
</dbReference>
<feature type="region of interest" description="Disordered" evidence="3">
    <location>
        <begin position="1"/>
        <end position="69"/>
    </location>
</feature>
<dbReference type="GO" id="GO:0003676">
    <property type="term" value="F:nucleic acid binding"/>
    <property type="evidence" value="ECO:0007669"/>
    <property type="project" value="InterPro"/>
</dbReference>
<dbReference type="InterPro" id="IPR021109">
    <property type="entry name" value="Peptidase_aspartic_dom_sf"/>
</dbReference>
<dbReference type="Gene3D" id="4.10.60.10">
    <property type="entry name" value="Zinc finger, CCHC-type"/>
    <property type="match status" value="1"/>
</dbReference>
<dbReference type="InterPro" id="IPR018061">
    <property type="entry name" value="Retropepsins"/>
</dbReference>
<feature type="region of interest" description="Disordered" evidence="3">
    <location>
        <begin position="601"/>
        <end position="621"/>
    </location>
</feature>
<accession>C5LJP7</accession>
<sequence length="1466" mass="165484">MPTTNNSDCDDHGADNYDPHVDQDAHDDANTQQETGVHIQTDDYHPPTYGPWPLQNRGRPNSSDTIGGAYQGRLLGQQLIDPTVINEDNYYRQRRPPPQRRSDGINAEEVKAFPPNYRGQPPITSDPRLVPLQSYHLPSGDYNSQFAPPCATNYPSPYGNISYGQFDYRGQPHNPNYVPQPQHPTPVGHPYPQYANASYYSANPYNNVPPPLLQAPGMFYVPRKRANCHYGWCEGCNDYSCSNQITIKDYDSAERVVSGLKPNTIFRGAEDYRSGTAFIEEMNIQTEGHPDVVRYLWLKRYTTRYVWKLITDSIQPPTRCHRAYPLQLAQLLQRLHFHYDSLDHAQRVGDELARCTQGDRSVYQFIRKLETMASELHDLGAPVPYRDLKVKLHKGLRSMMLRQRLDVDLMNDYMSFEHFRDRALLHHKQLINYYGVNYDLGKNNTTTGTGQSNPKTLPYTEPRKLRKDSVDSRRGRPKTTREYTPRSSTSRDRSYQGRKTSVNYVDCDDDAESDYSIKHLLAIQRDVTGFTCFRCTKEGHSAKNCPESLPANMTTRCKICGNPAHTTDACRINTDHLLCHRCNNPGHLAYVCGAKLPAPTPSTTTRPMAGKEKGLRPTGKANTNVHATFLNDGSNQDGHYCYTLHRSQTRPPTPDPRVRRREGMMTGFITIEDTEVTAIYDTGADVSIITSDCLNYVAPDADLDTNVPNVLSAANGGSLDTIGTVELRVSTTRVSSIHTFLVTTVPLNHPVILGCPTMSRLRTRITISPTGYHIETNYTTRPVGNNVKFNDSIEHISQPVEDEDPLEDNSNEQLRDDYSNKYDYIENYKVNYINQLCYQEGLVPYENVDTATMDPGIPITTNTINVQPLIRGQGPSNNERNETKAATDFGKHSPPPKLDVLDYIQGTGDQVDYNREDEDPVEDDSGDLLDDELRILDNLPPWEVLQRDWSLDETAPLGRVIVRALWKTEARPPMNYRQAAQRGARSTSRLTTTQREAFETTLNTYVDRGFCAVVQHNNLTNYEKSPVFDDCQTAWDKLTKGTSYEGTTVMKPKHFTPAHTVFRDQHPTTPCRIVLDYRVLNTFLLRGGRSQHDLQGTLLQVRGFKYFVASDISKAFCEMKSSLYDLAYTNYTCIGNYTILWGSVAFGTNSAPNFLECSMHDITLEAESLGQVGSTLTTGPLVDPSLYNNETLEEILLRPSQDAYDYIRTGPAIPLKLVLLKYVDDLFNGGDSIELAETSNDFSLHLLGGHGFKCDAVKNVVSWTNSTQENDTRKSLLGYHYNDEKLYVVYSGEFPDGPTTKREACSALSSLYDPLGLLIEYDLKGRLIWRRICERCKLWTDTIDTNVANDIKDWITECTVATTIGIPRYIGVNHQPLLVSTDASCDLWGVDIRCADTTTVSPRLLSRGGVFPKGQVKWTIPRKELVALYKGLQLLKAMSPYLMSRWGKIRVAYLDRGSLIHDRGSS</sequence>
<dbReference type="PROSITE" id="PS50175">
    <property type="entry name" value="ASP_PROT_RETROV"/>
    <property type="match status" value="1"/>
</dbReference>
<feature type="compositionally biased region" description="Basic and acidic residues" evidence="3">
    <location>
        <begin position="879"/>
        <end position="891"/>
    </location>
</feature>
<feature type="compositionally biased region" description="Basic and acidic residues" evidence="3">
    <location>
        <begin position="461"/>
        <end position="495"/>
    </location>
</feature>
<dbReference type="Pfam" id="PF05380">
    <property type="entry name" value="Peptidase_A17"/>
    <property type="match status" value="1"/>
</dbReference>
<evidence type="ECO:0000256" key="1">
    <source>
        <dbReference type="ARBA" id="ARBA00022801"/>
    </source>
</evidence>
<gene>
    <name evidence="6" type="ORF">Pmar_PMAR001809</name>
</gene>
<dbReference type="SUPFAM" id="SSF56672">
    <property type="entry name" value="DNA/RNA polymerases"/>
    <property type="match status" value="1"/>
</dbReference>
<dbReference type="PROSITE" id="PS50158">
    <property type="entry name" value="ZF_CCHC"/>
    <property type="match status" value="1"/>
</dbReference>
<dbReference type="SUPFAM" id="SSF57756">
    <property type="entry name" value="Retrovirus zinc finger-like domains"/>
    <property type="match status" value="1"/>
</dbReference>
<keyword evidence="2" id="KW-0863">Zinc-finger</keyword>
<feature type="compositionally biased region" description="Basic and acidic residues" evidence="3">
    <location>
        <begin position="9"/>
        <end position="29"/>
    </location>
</feature>
<dbReference type="InterPro" id="IPR043502">
    <property type="entry name" value="DNA/RNA_pol_sf"/>
</dbReference>
<evidence type="ECO:0000259" key="5">
    <source>
        <dbReference type="PROSITE" id="PS50175"/>
    </source>
</evidence>
<evidence type="ECO:0000259" key="4">
    <source>
        <dbReference type="PROSITE" id="PS50158"/>
    </source>
</evidence>
<evidence type="ECO:0008006" key="8">
    <source>
        <dbReference type="Google" id="ProtNLM"/>
    </source>
</evidence>
<dbReference type="GO" id="GO:0006508">
    <property type="term" value="P:proteolysis"/>
    <property type="evidence" value="ECO:0007669"/>
    <property type="project" value="InterPro"/>
</dbReference>
<dbReference type="RefSeq" id="XP_002771248.1">
    <property type="nucleotide sequence ID" value="XM_002771202.1"/>
</dbReference>
<dbReference type="OrthoDB" id="445718at2759"/>
<dbReference type="Pfam" id="PF00077">
    <property type="entry name" value="RVP"/>
    <property type="match status" value="1"/>
</dbReference>
<dbReference type="SMART" id="SM00343">
    <property type="entry name" value="ZnF_C2HC"/>
    <property type="match status" value="3"/>
</dbReference>
<dbReference type="InterPro" id="IPR036875">
    <property type="entry name" value="Znf_CCHC_sf"/>
</dbReference>
<dbReference type="OMA" id="TTKREAC"/>
<dbReference type="InterPro" id="IPR008042">
    <property type="entry name" value="Retrotrans_Pao"/>
</dbReference>
<feature type="region of interest" description="Disordered" evidence="3">
    <location>
        <begin position="870"/>
        <end position="896"/>
    </location>
</feature>
<organism evidence="7">
    <name type="scientific">Perkinsus marinus (strain ATCC 50983 / TXsc)</name>
    <dbReference type="NCBI Taxonomy" id="423536"/>
    <lineage>
        <taxon>Eukaryota</taxon>
        <taxon>Sar</taxon>
        <taxon>Alveolata</taxon>
        <taxon>Perkinsozoa</taxon>
        <taxon>Perkinsea</taxon>
        <taxon>Perkinsida</taxon>
        <taxon>Perkinsidae</taxon>
        <taxon>Perkinsus</taxon>
    </lineage>
</organism>
<feature type="domain" description="Peptidase A2" evidence="5">
    <location>
        <begin position="676"/>
        <end position="690"/>
    </location>
</feature>
<feature type="compositionally biased region" description="Polar residues" evidence="3">
    <location>
        <begin position="443"/>
        <end position="455"/>
    </location>
</feature>
<feature type="region of interest" description="Disordered" evidence="3">
    <location>
        <begin position="443"/>
        <end position="498"/>
    </location>
</feature>
<feature type="domain" description="CCHC-type" evidence="4">
    <location>
        <begin position="532"/>
        <end position="547"/>
    </location>
</feature>
<name>C5LJP7_PERM5</name>
<reference evidence="6 7" key="1">
    <citation type="submission" date="2008-07" db="EMBL/GenBank/DDBJ databases">
        <authorList>
            <person name="El-Sayed N."/>
            <person name="Caler E."/>
            <person name="Inman J."/>
            <person name="Amedeo P."/>
            <person name="Hass B."/>
            <person name="Wortman J."/>
        </authorList>
    </citation>
    <scope>NUCLEOTIDE SEQUENCE [LARGE SCALE GENOMIC DNA]</scope>
    <source>
        <strain evidence="7">ATCC 50983 / TXsc</strain>
    </source>
</reference>
<dbReference type="Gene3D" id="2.40.70.10">
    <property type="entry name" value="Acid Proteases"/>
    <property type="match status" value="1"/>
</dbReference>